<dbReference type="GO" id="GO:0003700">
    <property type="term" value="F:DNA-binding transcription factor activity"/>
    <property type="evidence" value="ECO:0007669"/>
    <property type="project" value="TreeGrafter"/>
</dbReference>
<dbReference type="AlphaFoldDB" id="A0A371J894"/>
<dbReference type="InterPro" id="IPR028082">
    <property type="entry name" value="Peripla_BP_I"/>
</dbReference>
<dbReference type="Gene3D" id="3.40.50.2300">
    <property type="match status" value="2"/>
</dbReference>
<dbReference type="PROSITE" id="PS50932">
    <property type="entry name" value="HTH_LACI_2"/>
    <property type="match status" value="1"/>
</dbReference>
<evidence type="ECO:0000256" key="3">
    <source>
        <dbReference type="ARBA" id="ARBA00023163"/>
    </source>
</evidence>
<keyword evidence="6" id="KW-1185">Reference proteome</keyword>
<keyword evidence="3" id="KW-0804">Transcription</keyword>
<accession>A0A371J894</accession>
<dbReference type="GO" id="GO:0000976">
    <property type="term" value="F:transcription cis-regulatory region binding"/>
    <property type="evidence" value="ECO:0007669"/>
    <property type="project" value="TreeGrafter"/>
</dbReference>
<sequence length="329" mass="36646">MNIIDIAKLSGVSKSTVSRFLNNGYVSEESRNKIQRVIDETGFVPSAHGKILRTKKTDLIGVILPKISSETISKIVGGISEEISKHGYNIILGNTDLNIEKEIEYLNIFKNRNVDGIIFVATIITDKHLQIIKDIKVPIVIVGQYIDGYPCVYHSDYEAAYEMTEYLIKQGHNKIAYIGATDDDISAGLNRKNGYIDCLKNKNLTYYKEIIRVGDFSQAAGYNHAKNLLENNNDIDAIFCATYNMALGAMEYAKESNINIPNKISICAIGDSKISNLISPKLTTVQYYYEKSGIDSAKILMDIISSTVDSSDVKSIKLGYNLQIRESVK</sequence>
<protein>
    <submittedName>
        <fullName evidence="5">LacI family transcriptional regulator</fullName>
    </submittedName>
</protein>
<reference evidence="5 6" key="1">
    <citation type="journal article" date="2017" name="Genome Announc.">
        <title>Draft Genome Sequence of Romboutsia weinsteinii sp. nov. Strain CCRI-19649(T) Isolated from Surface Water.</title>
        <authorList>
            <person name="Maheux A.F."/>
            <person name="Boudreau D.K."/>
            <person name="Berube E."/>
            <person name="Boissinot M."/>
            <person name="Cantin P."/>
            <person name="Raymond F."/>
            <person name="Corbeil J."/>
            <person name="Omar R.F."/>
            <person name="Bergeron M.G."/>
        </authorList>
    </citation>
    <scope>NUCLEOTIDE SEQUENCE [LARGE SCALE GENOMIC DNA]</scope>
    <source>
        <strain evidence="5 6">CCRI-19649</strain>
    </source>
</reference>
<dbReference type="Pfam" id="PF00532">
    <property type="entry name" value="Peripla_BP_1"/>
    <property type="match status" value="1"/>
</dbReference>
<dbReference type="CDD" id="cd01392">
    <property type="entry name" value="HTH_LacI"/>
    <property type="match status" value="1"/>
</dbReference>
<evidence type="ECO:0000313" key="5">
    <source>
        <dbReference type="EMBL" id="RDY28974.1"/>
    </source>
</evidence>
<evidence type="ECO:0000313" key="6">
    <source>
        <dbReference type="Proteomes" id="UP000215694"/>
    </source>
</evidence>
<dbReference type="EMBL" id="NOJY02000004">
    <property type="protein sequence ID" value="RDY28974.1"/>
    <property type="molecule type" value="Genomic_DNA"/>
</dbReference>
<name>A0A371J894_9FIRM</name>
<evidence type="ECO:0000256" key="1">
    <source>
        <dbReference type="ARBA" id="ARBA00023015"/>
    </source>
</evidence>
<proteinExistence type="predicted"/>
<dbReference type="InterPro" id="IPR000843">
    <property type="entry name" value="HTH_LacI"/>
</dbReference>
<dbReference type="InterPro" id="IPR010982">
    <property type="entry name" value="Lambda_DNA-bd_dom_sf"/>
</dbReference>
<dbReference type="PANTHER" id="PTHR30146">
    <property type="entry name" value="LACI-RELATED TRANSCRIPTIONAL REPRESSOR"/>
    <property type="match status" value="1"/>
</dbReference>
<feature type="domain" description="HTH lacI-type" evidence="4">
    <location>
        <begin position="1"/>
        <end position="54"/>
    </location>
</feature>
<keyword evidence="2" id="KW-0238">DNA-binding</keyword>
<dbReference type="SUPFAM" id="SSF53822">
    <property type="entry name" value="Periplasmic binding protein-like I"/>
    <property type="match status" value="1"/>
</dbReference>
<comment type="caution">
    <text evidence="5">The sequence shown here is derived from an EMBL/GenBank/DDBJ whole genome shotgun (WGS) entry which is preliminary data.</text>
</comment>
<keyword evidence="1" id="KW-0805">Transcription regulation</keyword>
<dbReference type="OrthoDB" id="3180992at2"/>
<dbReference type="PANTHER" id="PTHR30146:SF154">
    <property type="entry name" value="TRANSCRIPTION REGULATOR, MEMBER OF GALR FAMILY"/>
    <property type="match status" value="1"/>
</dbReference>
<dbReference type="PROSITE" id="PS00356">
    <property type="entry name" value="HTH_LACI_1"/>
    <property type="match status" value="1"/>
</dbReference>
<evidence type="ECO:0000259" key="4">
    <source>
        <dbReference type="PROSITE" id="PS50932"/>
    </source>
</evidence>
<dbReference type="Pfam" id="PF00356">
    <property type="entry name" value="LacI"/>
    <property type="match status" value="1"/>
</dbReference>
<gene>
    <name evidence="5" type="ORF">CHL78_003365</name>
</gene>
<dbReference type="Proteomes" id="UP000215694">
    <property type="component" value="Unassembled WGS sequence"/>
</dbReference>
<dbReference type="SUPFAM" id="SSF47413">
    <property type="entry name" value="lambda repressor-like DNA-binding domains"/>
    <property type="match status" value="1"/>
</dbReference>
<dbReference type="SMART" id="SM00354">
    <property type="entry name" value="HTH_LACI"/>
    <property type="match status" value="1"/>
</dbReference>
<dbReference type="Gene3D" id="1.10.260.40">
    <property type="entry name" value="lambda repressor-like DNA-binding domains"/>
    <property type="match status" value="1"/>
</dbReference>
<evidence type="ECO:0000256" key="2">
    <source>
        <dbReference type="ARBA" id="ARBA00023125"/>
    </source>
</evidence>
<dbReference type="InterPro" id="IPR001761">
    <property type="entry name" value="Peripla_BP/Lac1_sug-bd_dom"/>
</dbReference>
<dbReference type="CDD" id="cd01542">
    <property type="entry name" value="PBP1_TreR-like"/>
    <property type="match status" value="1"/>
</dbReference>
<dbReference type="RefSeq" id="WP_094368726.1">
    <property type="nucleotide sequence ID" value="NZ_NOJY02000004.1"/>
</dbReference>
<organism evidence="5 6">
    <name type="scientific">Romboutsia weinsteinii</name>
    <dbReference type="NCBI Taxonomy" id="2020949"/>
    <lineage>
        <taxon>Bacteria</taxon>
        <taxon>Bacillati</taxon>
        <taxon>Bacillota</taxon>
        <taxon>Clostridia</taxon>
        <taxon>Peptostreptococcales</taxon>
        <taxon>Peptostreptococcaceae</taxon>
        <taxon>Romboutsia</taxon>
    </lineage>
</organism>